<dbReference type="EMBL" id="SADE01000003">
    <property type="protein sequence ID" value="RVU35191.1"/>
    <property type="molecule type" value="Genomic_DNA"/>
</dbReference>
<dbReference type="OrthoDB" id="163768at2"/>
<keyword evidence="4" id="KW-1185">Reference proteome</keyword>
<dbReference type="SMART" id="SM00858">
    <property type="entry name" value="SAF"/>
    <property type="match status" value="1"/>
</dbReference>
<dbReference type="CDD" id="cd11614">
    <property type="entry name" value="SAF_CpaB_FlgA_like"/>
    <property type="match status" value="1"/>
</dbReference>
<dbReference type="Pfam" id="PF08666">
    <property type="entry name" value="SAF"/>
    <property type="match status" value="1"/>
</dbReference>
<accession>A0A3S2VLR1</accession>
<keyword evidence="1" id="KW-0732">Signal</keyword>
<evidence type="ECO:0000313" key="3">
    <source>
        <dbReference type="EMBL" id="RVU35191.1"/>
    </source>
</evidence>
<evidence type="ECO:0000256" key="1">
    <source>
        <dbReference type="SAM" id="SignalP"/>
    </source>
</evidence>
<feature type="signal peptide" evidence="1">
    <location>
        <begin position="1"/>
        <end position="23"/>
    </location>
</feature>
<name>A0A3S2VLR1_9PROT</name>
<dbReference type="NCBIfam" id="TIGR03177">
    <property type="entry name" value="pilus_cpaB"/>
    <property type="match status" value="1"/>
</dbReference>
<feature type="domain" description="SAF" evidence="2">
    <location>
        <begin position="51"/>
        <end position="117"/>
    </location>
</feature>
<feature type="chain" id="PRO_5018751700" evidence="1">
    <location>
        <begin position="24"/>
        <end position="293"/>
    </location>
</feature>
<organism evidence="3 4">
    <name type="scientific">Hwanghaeella grinnelliae</name>
    <dbReference type="NCBI Taxonomy" id="2500179"/>
    <lineage>
        <taxon>Bacteria</taxon>
        <taxon>Pseudomonadati</taxon>
        <taxon>Pseudomonadota</taxon>
        <taxon>Alphaproteobacteria</taxon>
        <taxon>Rhodospirillales</taxon>
        <taxon>Rhodospirillaceae</taxon>
        <taxon>Hwanghaeella</taxon>
    </lineage>
</organism>
<dbReference type="InterPro" id="IPR017592">
    <property type="entry name" value="Pilus_assmbl_Flp-typ_CpaB"/>
</dbReference>
<gene>
    <name evidence="3" type="primary">cpaB</name>
    <name evidence="3" type="ORF">EOI86_20465</name>
</gene>
<dbReference type="InterPro" id="IPR031571">
    <property type="entry name" value="RcpC_dom"/>
</dbReference>
<protein>
    <submittedName>
        <fullName evidence="3">Flp pilus assembly protein CpaB</fullName>
    </submittedName>
</protein>
<evidence type="ECO:0000313" key="4">
    <source>
        <dbReference type="Proteomes" id="UP000287447"/>
    </source>
</evidence>
<dbReference type="InterPro" id="IPR013974">
    <property type="entry name" value="SAF"/>
</dbReference>
<dbReference type="Proteomes" id="UP000287447">
    <property type="component" value="Unassembled WGS sequence"/>
</dbReference>
<sequence>MRVKTIVLAAVAVGAAFGAATLARDWLETQQQALQAQLAANKPEPVKVETAKVLVARDNMPAGTFLKEDNVRWADWPKDGVAATYFVEEDAATEDMTGAVVRTGLTAGEPLTAGRIVRPGDRGFLAAVLRPGMRAISVPINATTGISGFIFPGDFVDLLLTQSLKRGEITRHASETVLREVRVLAVDQRVSDQEGTPTIAKTATLEVTPKQAEEIAVVMEIGRLSLALRSLPQETEAGDEIIEPFGPTLTWDSQVSRVLQAPPSVSSDGKPATTEVKVVRGSESQTLAFRRVQ</sequence>
<comment type="caution">
    <text evidence="3">The sequence shown here is derived from an EMBL/GenBank/DDBJ whole genome shotgun (WGS) entry which is preliminary data.</text>
</comment>
<proteinExistence type="predicted"/>
<dbReference type="Pfam" id="PF16976">
    <property type="entry name" value="RcpC"/>
    <property type="match status" value="1"/>
</dbReference>
<dbReference type="RefSeq" id="WP_127767512.1">
    <property type="nucleotide sequence ID" value="NZ_SADE01000003.1"/>
</dbReference>
<dbReference type="AlphaFoldDB" id="A0A3S2VLR1"/>
<reference evidence="4" key="1">
    <citation type="submission" date="2019-01" db="EMBL/GenBank/DDBJ databases">
        <title>Gri0909 isolated from a small marine red alga.</title>
        <authorList>
            <person name="Kim J."/>
            <person name="Jeong S.E."/>
            <person name="Jeon C.O."/>
        </authorList>
    </citation>
    <scope>NUCLEOTIDE SEQUENCE [LARGE SCALE GENOMIC DNA]</scope>
    <source>
        <strain evidence="4">Gri0909</strain>
    </source>
</reference>
<evidence type="ECO:0000259" key="2">
    <source>
        <dbReference type="SMART" id="SM00858"/>
    </source>
</evidence>